<name>A0ABU9KQW1_9EURY</name>
<dbReference type="InterPro" id="IPR017850">
    <property type="entry name" value="Alkaline_phosphatase_core_sf"/>
</dbReference>
<dbReference type="EMBL" id="JBCAUS010000002">
    <property type="protein sequence ID" value="MEL4304774.1"/>
    <property type="molecule type" value="Genomic_DNA"/>
</dbReference>
<evidence type="ECO:0000313" key="3">
    <source>
        <dbReference type="EMBL" id="MEL4304774.1"/>
    </source>
</evidence>
<comment type="caution">
    <text evidence="3">The sequence shown here is derived from an EMBL/GenBank/DDBJ whole genome shotgun (WGS) entry which is preliminary data.</text>
</comment>
<organism evidence="3 4">
    <name type="scientific">Methanococcoides cohabitans</name>
    <dbReference type="NCBI Taxonomy" id="3136559"/>
    <lineage>
        <taxon>Archaea</taxon>
        <taxon>Methanobacteriati</taxon>
        <taxon>Methanobacteriota</taxon>
        <taxon>Stenosarchaea group</taxon>
        <taxon>Methanomicrobia</taxon>
        <taxon>Methanosarcinales</taxon>
        <taxon>Methanosarcinaceae</taxon>
        <taxon>Methanococcoides</taxon>
    </lineage>
</organism>
<keyword evidence="1" id="KW-0472">Membrane</keyword>
<evidence type="ECO:0000256" key="1">
    <source>
        <dbReference type="SAM" id="Phobius"/>
    </source>
</evidence>
<protein>
    <submittedName>
        <fullName evidence="3">Sulfatase-like hydrolase/transferase</fullName>
    </submittedName>
</protein>
<gene>
    <name evidence="3" type="ORF">WOA13_02820</name>
</gene>
<dbReference type="Gene3D" id="3.40.720.10">
    <property type="entry name" value="Alkaline Phosphatase, subunit A"/>
    <property type="match status" value="1"/>
</dbReference>
<keyword evidence="1" id="KW-1133">Transmembrane helix</keyword>
<dbReference type="RefSeq" id="WP_342126474.1">
    <property type="nucleotide sequence ID" value="NZ_JBCAUS010000002.1"/>
</dbReference>
<evidence type="ECO:0000313" key="4">
    <source>
        <dbReference type="Proteomes" id="UP001396646"/>
    </source>
</evidence>
<sequence>MKNGPTSINILVRTLIFLFICNIIFLTAPPASALTHIDVNPTNTPGGAVILIIDGLGSSYVYPEITPYAIDGKTTEKPLVNNINIVSDNGLRALNMLTPSSEGETGHLVIVTGNSGATPAMISQTDATIYDIAHRNNYLAIGILQKGDIPELLTEQDIVVHDITTSINDPQMEVLTHSLYKSEYENLQTSLTEMMETNADLAPSYIDQYKEGSIERYYAYNRWAMDTAIEILGLMHENYPEQKFILTINVGAVDTAGLYRRSEGYADTIEDLDIMIGELYEVAEENGLALIITSDHGMAFQSADGRGGSKSDKYASQPEVLRIPFIVASKNLKSEILEGEFNQQDIAPTILNVLDVPDEMRFSNGRSLASKDYVNFKVILPEAGAVTIYRANETVSRASGDDSYVFYGLNRNEHYIIVVETTGETGNIIERNVFSDTDQVIRFSPSPDISKPVDSPEQKNTLRTFGSVLIVLINLAGLGIIFRIIKK</sequence>
<evidence type="ECO:0000259" key="2">
    <source>
        <dbReference type="Pfam" id="PF01676"/>
    </source>
</evidence>
<feature type="transmembrane region" description="Helical" evidence="1">
    <location>
        <begin position="465"/>
        <end position="485"/>
    </location>
</feature>
<dbReference type="Pfam" id="PF01676">
    <property type="entry name" value="Metalloenzyme"/>
    <property type="match status" value="1"/>
</dbReference>
<keyword evidence="4" id="KW-1185">Reference proteome</keyword>
<reference evidence="3 4" key="1">
    <citation type="submission" date="2024-04" db="EMBL/GenBank/DDBJ databases">
        <title>Methanococcoides sp. LMO-2.</title>
        <authorList>
            <person name="Liang L."/>
        </authorList>
    </citation>
    <scope>NUCLEOTIDE SEQUENCE [LARGE SCALE GENOMIC DNA]</scope>
    <source>
        <strain evidence="3 4">LMO-2</strain>
    </source>
</reference>
<accession>A0ABU9KQW1</accession>
<dbReference type="SUPFAM" id="SSF53649">
    <property type="entry name" value="Alkaline phosphatase-like"/>
    <property type="match status" value="1"/>
</dbReference>
<dbReference type="Proteomes" id="UP001396646">
    <property type="component" value="Unassembled WGS sequence"/>
</dbReference>
<proteinExistence type="predicted"/>
<keyword evidence="1" id="KW-0812">Transmembrane</keyword>
<feature type="domain" description="Metalloenzyme" evidence="2">
    <location>
        <begin position="105"/>
        <end position="356"/>
    </location>
</feature>
<dbReference type="InterPro" id="IPR006124">
    <property type="entry name" value="Metalloenzyme"/>
</dbReference>